<evidence type="ECO:0000256" key="1">
    <source>
        <dbReference type="SAM" id="SignalP"/>
    </source>
</evidence>
<dbReference type="EMBL" id="FNGF01000002">
    <property type="protein sequence ID" value="SDK93996.1"/>
    <property type="molecule type" value="Genomic_DNA"/>
</dbReference>
<evidence type="ECO:0008006" key="4">
    <source>
        <dbReference type="Google" id="ProtNLM"/>
    </source>
</evidence>
<reference evidence="3" key="1">
    <citation type="submission" date="2016-10" db="EMBL/GenBank/DDBJ databases">
        <authorList>
            <person name="Varghese N."/>
            <person name="Submissions S."/>
        </authorList>
    </citation>
    <scope>NUCLEOTIDE SEQUENCE [LARGE SCALE GENOMIC DNA]</scope>
    <source>
        <strain evidence="3">CGMCC 4.3147</strain>
    </source>
</reference>
<evidence type="ECO:0000313" key="3">
    <source>
        <dbReference type="Proteomes" id="UP000198662"/>
    </source>
</evidence>
<evidence type="ECO:0000313" key="2">
    <source>
        <dbReference type="EMBL" id="SDK93996.1"/>
    </source>
</evidence>
<keyword evidence="1" id="KW-0732">Signal</keyword>
<feature type="signal peptide" evidence="1">
    <location>
        <begin position="1"/>
        <end position="26"/>
    </location>
</feature>
<gene>
    <name evidence="2" type="ORF">SAMN05216298_2133</name>
</gene>
<organism evidence="2 3">
    <name type="scientific">Glycomyces sambucus</name>
    <dbReference type="NCBI Taxonomy" id="380244"/>
    <lineage>
        <taxon>Bacteria</taxon>
        <taxon>Bacillati</taxon>
        <taxon>Actinomycetota</taxon>
        <taxon>Actinomycetes</taxon>
        <taxon>Glycomycetales</taxon>
        <taxon>Glycomycetaceae</taxon>
        <taxon>Glycomyces</taxon>
    </lineage>
</organism>
<name>A0A1G9G033_9ACTN</name>
<proteinExistence type="predicted"/>
<keyword evidence="3" id="KW-1185">Reference proteome</keyword>
<dbReference type="AlphaFoldDB" id="A0A1G9G033"/>
<protein>
    <recommendedName>
        <fullName evidence="4">Secreted protein</fullName>
    </recommendedName>
</protein>
<dbReference type="Proteomes" id="UP000198662">
    <property type="component" value="Unassembled WGS sequence"/>
</dbReference>
<sequence length="138" mass="14473">MRSAMKRAATGALAVLAGALTAVVVAGAPADARCLGQGNGSTMQVRYNGVTIAEERQASGTCDGDGIYNGQVRDTREDGYAAQVAYVDGSFQGTVAVATTSAWKSYRFYDQTGNTSAGIIFWARPETRPEIPASTYGY</sequence>
<feature type="chain" id="PRO_5039192086" description="Secreted protein" evidence="1">
    <location>
        <begin position="27"/>
        <end position="138"/>
    </location>
</feature>
<accession>A0A1G9G033</accession>